<reference evidence="4 5" key="1">
    <citation type="submission" date="2021-01" db="EMBL/GenBank/DDBJ databases">
        <title>Whole genome shotgun sequence of Catellatospora coxensis NBRC 107359.</title>
        <authorList>
            <person name="Komaki H."/>
            <person name="Tamura T."/>
        </authorList>
    </citation>
    <scope>NUCLEOTIDE SEQUENCE [LARGE SCALE GENOMIC DNA]</scope>
    <source>
        <strain evidence="4 5">NBRC 107359</strain>
    </source>
</reference>
<dbReference type="Gene3D" id="3.40.630.190">
    <property type="entry name" value="LCP protein"/>
    <property type="match status" value="1"/>
</dbReference>
<keyword evidence="2" id="KW-0472">Membrane</keyword>
<dbReference type="AlphaFoldDB" id="A0A8J3L3L9"/>
<feature type="domain" description="Cell envelope-related transcriptional attenuator" evidence="3">
    <location>
        <begin position="104"/>
        <end position="248"/>
    </location>
</feature>
<keyword evidence="2" id="KW-1133">Transmembrane helix</keyword>
<accession>A0A8J3L3L9</accession>
<evidence type="ECO:0000313" key="5">
    <source>
        <dbReference type="Proteomes" id="UP000630887"/>
    </source>
</evidence>
<name>A0A8J3L3L9_9ACTN</name>
<comment type="caution">
    <text evidence="4">The sequence shown here is derived from an EMBL/GenBank/DDBJ whole genome shotgun (WGS) entry which is preliminary data.</text>
</comment>
<proteinExistence type="inferred from homology"/>
<protein>
    <recommendedName>
        <fullName evidence="3">Cell envelope-related transcriptional attenuator domain-containing protein</fullName>
    </recommendedName>
</protein>
<keyword evidence="2" id="KW-0812">Transmembrane</keyword>
<dbReference type="EMBL" id="BONI01000046">
    <property type="protein sequence ID" value="GIG08364.1"/>
    <property type="molecule type" value="Genomic_DNA"/>
</dbReference>
<dbReference type="Pfam" id="PF03816">
    <property type="entry name" value="LytR_cpsA_psr"/>
    <property type="match status" value="1"/>
</dbReference>
<evidence type="ECO:0000256" key="1">
    <source>
        <dbReference type="ARBA" id="ARBA00006068"/>
    </source>
</evidence>
<feature type="transmembrane region" description="Helical" evidence="2">
    <location>
        <begin position="44"/>
        <end position="64"/>
    </location>
</feature>
<dbReference type="Proteomes" id="UP000630887">
    <property type="component" value="Unassembled WGS sequence"/>
</dbReference>
<dbReference type="NCBIfam" id="TIGR00350">
    <property type="entry name" value="lytR_cpsA_psr"/>
    <property type="match status" value="1"/>
</dbReference>
<keyword evidence="5" id="KW-1185">Reference proteome</keyword>
<dbReference type="PANTHER" id="PTHR33392:SF6">
    <property type="entry name" value="POLYISOPRENYL-TEICHOIC ACID--PEPTIDOGLYCAN TEICHOIC ACID TRANSFERASE TAGU"/>
    <property type="match status" value="1"/>
</dbReference>
<evidence type="ECO:0000313" key="4">
    <source>
        <dbReference type="EMBL" id="GIG08364.1"/>
    </source>
</evidence>
<gene>
    <name evidence="4" type="ORF">Cco03nite_50640</name>
</gene>
<dbReference type="RefSeq" id="WP_203694671.1">
    <property type="nucleotide sequence ID" value="NZ_BAAALC010000069.1"/>
</dbReference>
<organism evidence="4 5">
    <name type="scientific">Catellatospora coxensis</name>
    <dbReference type="NCBI Taxonomy" id="310354"/>
    <lineage>
        <taxon>Bacteria</taxon>
        <taxon>Bacillati</taxon>
        <taxon>Actinomycetota</taxon>
        <taxon>Actinomycetes</taxon>
        <taxon>Micromonosporales</taxon>
        <taxon>Micromonosporaceae</taxon>
        <taxon>Catellatospora</taxon>
    </lineage>
</organism>
<dbReference type="PANTHER" id="PTHR33392">
    <property type="entry name" value="POLYISOPRENYL-TEICHOIC ACID--PEPTIDOGLYCAN TEICHOIC ACID TRANSFERASE TAGU"/>
    <property type="match status" value="1"/>
</dbReference>
<comment type="similarity">
    <text evidence="1">Belongs to the LytR/CpsA/Psr (LCP) family.</text>
</comment>
<dbReference type="InterPro" id="IPR004474">
    <property type="entry name" value="LytR_CpsA_psr"/>
</dbReference>
<dbReference type="InterPro" id="IPR050922">
    <property type="entry name" value="LytR/CpsA/Psr_CW_biosynth"/>
</dbReference>
<evidence type="ECO:0000259" key="3">
    <source>
        <dbReference type="Pfam" id="PF03816"/>
    </source>
</evidence>
<sequence>MIEEELLRDAFARHEEQAPPLDPLRRAIDALATRRRRRRAATRTGAAAVAVALALAVPVQLWRGGAVADYVAAIGVESSVAAPSGPLNLLLLGLDRRGSMANSRADTIILVHLPADGGAAYLISIPRDTATEIPGVTGTFKINGSYTQGGAETVRQAVERLTGVRADAVAEVDFSALRSVTDALGGLPVCLPQRVTSQHTGDVFPAGCRDYAGAQVEDLVRQRRGMPHGGYDRDRLGQRVLLGLARKAGERSLLGDFGTVSRLARTPGLTVHTGDLSLLGLAMRLNRVDAGAVVGVSQPTFNKVTIGGESFEQFDPEVAPQLFAALRDDTMSGFVLLHPAWVLPQE</sequence>
<evidence type="ECO:0000256" key="2">
    <source>
        <dbReference type="SAM" id="Phobius"/>
    </source>
</evidence>